<sequence>MKRTRAHSACEHCRLKKTKCDEARPSCSQCKTRNLQCTYKDSVPTKLERTLSLLFQRIENENSKLEQVKRASHHLEETEPYMIGGYEFDEVEVDLNEIKGSTTPDERNRIIYLEEQYSLKVEYNFNSALIKKLKDAYLRHIYPVFPLLCEQKLSELSQDVSQKGLQADFETFILLLVLALGAISLAEENDSISKENFWNNPNYQVAHRQVDPQPGWSYFWLVLGMKSRLVSSSTDNLSLVMIPLLCSLYFLKLGDIVSHCDYLQEACTKLNKQLFRLKQSPSIGSYNQLYVDTLRRIFWVCLDLERNMANMASIPKSELSSLQQWLALPTGCKPKFPFDSNESYAFCYMSSIICCQISVIRRP</sequence>
<dbReference type="GO" id="GO:0008270">
    <property type="term" value="F:zinc ion binding"/>
    <property type="evidence" value="ECO:0007669"/>
    <property type="project" value="InterPro"/>
</dbReference>
<dbReference type="KEGG" id="ppa:PAS_chr3_0012"/>
<dbReference type="Gene3D" id="4.10.240.10">
    <property type="entry name" value="Zn(2)-C6 fungal-type DNA-binding domain"/>
    <property type="match status" value="1"/>
</dbReference>
<dbReference type="eggNOG" id="ENOG502QSDU">
    <property type="taxonomic scope" value="Eukaryota"/>
</dbReference>
<dbReference type="OrthoDB" id="3251668at2759"/>
<organism evidence="3 4">
    <name type="scientific">Komagataella phaffii (strain GS115 / ATCC 20864)</name>
    <name type="common">Yeast</name>
    <name type="synonym">Pichia pastoris</name>
    <dbReference type="NCBI Taxonomy" id="644223"/>
    <lineage>
        <taxon>Eukaryota</taxon>
        <taxon>Fungi</taxon>
        <taxon>Dikarya</taxon>
        <taxon>Ascomycota</taxon>
        <taxon>Saccharomycotina</taxon>
        <taxon>Pichiomycetes</taxon>
        <taxon>Pichiales</taxon>
        <taxon>Pichiaceae</taxon>
        <taxon>Komagataella</taxon>
    </lineage>
</organism>
<dbReference type="EMBL" id="FN392321">
    <property type="protein sequence ID" value="CAY69941.1"/>
    <property type="molecule type" value="Genomic_DNA"/>
</dbReference>
<accession>C4R3A6</accession>
<dbReference type="SMART" id="SM00066">
    <property type="entry name" value="GAL4"/>
    <property type="match status" value="1"/>
</dbReference>
<evidence type="ECO:0000256" key="1">
    <source>
        <dbReference type="SAM" id="Coils"/>
    </source>
</evidence>
<dbReference type="PANTHER" id="PTHR47785">
    <property type="entry name" value="ZN(II)2CYS6 TRANSCRIPTION FACTOR (EUROFUNG)-RELATED-RELATED"/>
    <property type="match status" value="1"/>
</dbReference>
<dbReference type="CDD" id="cd12148">
    <property type="entry name" value="fungal_TF_MHR"/>
    <property type="match status" value="1"/>
</dbReference>
<protein>
    <recommendedName>
        <fullName evidence="2">Zn(2)-C6 fungal-type domain-containing protein</fullName>
    </recommendedName>
</protein>
<name>C4R3A6_KOMPG</name>
<keyword evidence="4" id="KW-1185">Reference proteome</keyword>
<feature type="domain" description="Zn(2)-C6 fungal-type" evidence="2">
    <location>
        <begin position="9"/>
        <end position="39"/>
    </location>
</feature>
<dbReference type="GO" id="GO:0000981">
    <property type="term" value="F:DNA-binding transcription factor activity, RNA polymerase II-specific"/>
    <property type="evidence" value="ECO:0007669"/>
    <property type="project" value="InterPro"/>
</dbReference>
<dbReference type="InParanoid" id="C4R3A6"/>
<evidence type="ECO:0000259" key="2">
    <source>
        <dbReference type="PROSITE" id="PS50048"/>
    </source>
</evidence>
<dbReference type="CDD" id="cd00067">
    <property type="entry name" value="GAL4"/>
    <property type="match status" value="1"/>
</dbReference>
<reference evidence="3 4" key="1">
    <citation type="journal article" date="2009" name="Nat. Biotechnol.">
        <title>Genome sequence of the recombinant protein production host Pichia pastoris.</title>
        <authorList>
            <person name="De Schutter K."/>
            <person name="Lin Y.C."/>
            <person name="Tiels P."/>
            <person name="Van Hecke A."/>
            <person name="Glinka S."/>
            <person name="Weber-Lehmann J."/>
            <person name="Rouze P."/>
            <person name="Van de Peer Y."/>
            <person name="Callewaert N."/>
        </authorList>
    </citation>
    <scope>NUCLEOTIDE SEQUENCE [LARGE SCALE GENOMIC DNA]</scope>
    <source>
        <strain evidence="4">GS115 / ATCC 20864</strain>
    </source>
</reference>
<evidence type="ECO:0000313" key="4">
    <source>
        <dbReference type="Proteomes" id="UP000000314"/>
    </source>
</evidence>
<feature type="coiled-coil region" evidence="1">
    <location>
        <begin position="51"/>
        <end position="78"/>
    </location>
</feature>
<dbReference type="PROSITE" id="PS00463">
    <property type="entry name" value="ZN2_CY6_FUNGAL_1"/>
    <property type="match status" value="1"/>
</dbReference>
<dbReference type="HOGENOM" id="CLU_065201_0_0_1"/>
<dbReference type="SUPFAM" id="SSF57701">
    <property type="entry name" value="Zn2/Cys6 DNA-binding domain"/>
    <property type="match status" value="1"/>
</dbReference>
<dbReference type="InterPro" id="IPR001138">
    <property type="entry name" value="Zn2Cys6_DnaBD"/>
</dbReference>
<evidence type="ECO:0000313" key="3">
    <source>
        <dbReference type="EMBL" id="CAY69941.1"/>
    </source>
</evidence>
<dbReference type="AlphaFoldDB" id="C4R3A6"/>
<dbReference type="Proteomes" id="UP000000314">
    <property type="component" value="Chromosome 3"/>
</dbReference>
<dbReference type="RefSeq" id="XP_002492221.1">
    <property type="nucleotide sequence ID" value="XM_002492176.1"/>
</dbReference>
<dbReference type="PROSITE" id="PS50048">
    <property type="entry name" value="ZN2_CY6_FUNGAL_2"/>
    <property type="match status" value="1"/>
</dbReference>
<keyword evidence="1" id="KW-0175">Coiled coil</keyword>
<dbReference type="InterPro" id="IPR053181">
    <property type="entry name" value="EcdB-like_regulator"/>
</dbReference>
<dbReference type="GeneID" id="8200177"/>
<dbReference type="Pfam" id="PF00172">
    <property type="entry name" value="Zn_clus"/>
    <property type="match status" value="1"/>
</dbReference>
<dbReference type="STRING" id="644223.C4R3A6"/>
<gene>
    <name evidence="3" type="ordered locus">PAS_chr3_0012</name>
</gene>
<proteinExistence type="predicted"/>
<dbReference type="InterPro" id="IPR036864">
    <property type="entry name" value="Zn2-C6_fun-type_DNA-bd_sf"/>
</dbReference>
<dbReference type="PANTHER" id="PTHR47785:SF4">
    <property type="entry name" value="ZN(II)2CYS6 TRANSCRIPTION FACTOR (EUROFUNG)"/>
    <property type="match status" value="1"/>
</dbReference>